<proteinExistence type="predicted"/>
<organism evidence="1">
    <name type="scientific">virus sp. ctOZh10</name>
    <dbReference type="NCBI Taxonomy" id="2828250"/>
    <lineage>
        <taxon>Viruses</taxon>
    </lineage>
</organism>
<accession>A0A8S5RBT7</accession>
<dbReference type="EMBL" id="BK059088">
    <property type="protein sequence ID" value="DAE28537.1"/>
    <property type="molecule type" value="Genomic_DNA"/>
</dbReference>
<sequence length="388" mass="42076">MGLPKIKFIIASNGLELLTADIQKTPGLVVTGSTVAGKIAIGESKQIFSLEDAKKIGITEAENPFAYKHVKAFYEYAGTSAELWIMLVSDATTMEQMADHEKTFAKKLLEDAGGKIRVLGILKKSSGSPTISGSIDADTDKAVIKAQKLADDFSEKYFPVRVIISANDFSGDVQSLKDYSTTKFNRVSLLLANTDGGKEASIGLALARLASTPVQRNIGRVKDGAVEHTQAYFTGGAKVESLSSAWDSIADKNYIFLRNFAGKAGFFFTDDPTLTGETDDFKTLANGFVMDKAVIIAYNVLVENLGDEIQVTENGTIHPAIIKAWQNSVESNINRQMTSKGELSNCKVVIDENQDIIKTGIMEVDIKLQPVGYAKFITVKIGFTTKID</sequence>
<reference evidence="1" key="1">
    <citation type="journal article" date="2021" name="Proc. Natl. Acad. Sci. U.S.A.">
        <title>A Catalog of Tens of Thousands of Viruses from Human Metagenomes Reveals Hidden Associations with Chronic Diseases.</title>
        <authorList>
            <person name="Tisza M.J."/>
            <person name="Buck C.B."/>
        </authorList>
    </citation>
    <scope>NUCLEOTIDE SEQUENCE</scope>
    <source>
        <strain evidence="1">CtOZh10</strain>
    </source>
</reference>
<dbReference type="InterPro" id="IPR019694">
    <property type="entry name" value="Phage_HP1_Orf23"/>
</dbReference>
<protein>
    <submittedName>
        <fullName evidence="1">Tail sheath protein</fullName>
    </submittedName>
</protein>
<name>A0A8S5RBT7_9VIRU</name>
<dbReference type="Pfam" id="PF10758">
    <property type="entry name" value="DUF2586"/>
    <property type="match status" value="1"/>
</dbReference>
<evidence type="ECO:0000313" key="1">
    <source>
        <dbReference type="EMBL" id="DAE28537.1"/>
    </source>
</evidence>